<dbReference type="NCBIfam" id="TIGR00802">
    <property type="entry name" value="nico"/>
    <property type="match status" value="1"/>
</dbReference>
<sequence length="347" mass="38027">MQTEIVAPSTRNLRLRISLLGAALLLANMALWIWTFTMFHDRPLLLGNALLAYGFGLRHAVDADHIASIDNVTRKFIQMGRQPLLTGFWFAIGHSMIVVLAALGTALLSQAMQDRFGAWRDIGGVASTLVSAGFLFALAITNFIVLRGAWRAWRHVRAGGAVEEVDIDALMSKGGLLSRLLYPLFRLVSRSWHMVLLGFLFGLGFDTATEVSLLGLSASQASRGVSVAAIMIFPALFAAGMALIDTADGVLMLGAYRWAFVDPLRKLRYNIIITLISVIVAVGIGSIETLKLLGDQIGFQGRFWQAVSVVSDSFNQIGFIVIGLFVLAWMLSLAFSRADRRRRGQER</sequence>
<name>A0ABQ0Q244_9PROT</name>
<keyword evidence="7 8" id="KW-0472">Membrane</keyword>
<evidence type="ECO:0000256" key="5">
    <source>
        <dbReference type="ARBA" id="ARBA00022692"/>
    </source>
</evidence>
<feature type="transmembrane region" description="Helical" evidence="8">
    <location>
        <begin position="84"/>
        <end position="108"/>
    </location>
</feature>
<evidence type="ECO:0000256" key="8">
    <source>
        <dbReference type="RuleBase" id="RU362101"/>
    </source>
</evidence>
<gene>
    <name evidence="9" type="ORF">AA0535_1357</name>
</gene>
<dbReference type="RefSeq" id="WP_264815201.1">
    <property type="nucleotide sequence ID" value="NZ_BAPV01000010.1"/>
</dbReference>
<protein>
    <recommendedName>
        <fullName evidence="8">Nickel/cobalt efflux system</fullName>
    </recommendedName>
</protein>
<evidence type="ECO:0000256" key="4">
    <source>
        <dbReference type="ARBA" id="ARBA00022596"/>
    </source>
</evidence>
<feature type="transmembrane region" description="Helical" evidence="8">
    <location>
        <begin position="267"/>
        <end position="287"/>
    </location>
</feature>
<evidence type="ECO:0000313" key="9">
    <source>
        <dbReference type="EMBL" id="GBQ87741.1"/>
    </source>
</evidence>
<evidence type="ECO:0000313" key="10">
    <source>
        <dbReference type="Proteomes" id="UP001062776"/>
    </source>
</evidence>
<proteinExistence type="inferred from homology"/>
<dbReference type="Proteomes" id="UP001062776">
    <property type="component" value="Unassembled WGS sequence"/>
</dbReference>
<feature type="transmembrane region" description="Helical" evidence="8">
    <location>
        <begin position="128"/>
        <end position="150"/>
    </location>
</feature>
<dbReference type="InterPro" id="IPR004688">
    <property type="entry name" value="Ni/Co_transpt"/>
</dbReference>
<evidence type="ECO:0000256" key="7">
    <source>
        <dbReference type="ARBA" id="ARBA00023136"/>
    </source>
</evidence>
<accession>A0ABQ0Q244</accession>
<feature type="transmembrane region" description="Helical" evidence="8">
    <location>
        <begin position="225"/>
        <end position="246"/>
    </location>
</feature>
<comment type="subcellular location">
    <subcellularLocation>
        <location evidence="8">Cell membrane</location>
        <topology evidence="8">Multi-pass membrane protein</topology>
    </subcellularLocation>
    <subcellularLocation>
        <location evidence="1">Endomembrane system</location>
        <topology evidence="1">Multi-pass membrane protein</topology>
    </subcellularLocation>
</comment>
<feature type="transmembrane region" description="Helical" evidence="8">
    <location>
        <begin position="17"/>
        <end position="36"/>
    </location>
</feature>
<keyword evidence="6 8" id="KW-1133">Transmembrane helix</keyword>
<evidence type="ECO:0000256" key="1">
    <source>
        <dbReference type="ARBA" id="ARBA00004127"/>
    </source>
</evidence>
<dbReference type="Pfam" id="PF03824">
    <property type="entry name" value="NicO"/>
    <property type="match status" value="1"/>
</dbReference>
<comment type="similarity">
    <text evidence="2 8">Belongs to the NiCoT transporter (TC 2.A.52) family.</text>
</comment>
<keyword evidence="10" id="KW-1185">Reference proteome</keyword>
<evidence type="ECO:0000256" key="6">
    <source>
        <dbReference type="ARBA" id="ARBA00022989"/>
    </source>
</evidence>
<dbReference type="PANTHER" id="PTHR31611:SF0">
    <property type="entry name" value="HIGH-AFFINITY NICKEL TRANSPORT PROTEIN NIC1"/>
    <property type="match status" value="1"/>
</dbReference>
<evidence type="ECO:0000256" key="2">
    <source>
        <dbReference type="ARBA" id="ARBA00010892"/>
    </source>
</evidence>
<feature type="transmembrane region" description="Helical" evidence="8">
    <location>
        <begin position="317"/>
        <end position="335"/>
    </location>
</feature>
<dbReference type="EMBL" id="BAPV01000010">
    <property type="protein sequence ID" value="GBQ87741.1"/>
    <property type="molecule type" value="Genomic_DNA"/>
</dbReference>
<comment type="caution">
    <text evidence="9">The sequence shown here is derived from an EMBL/GenBank/DDBJ whole genome shotgun (WGS) entry which is preliminary data.</text>
</comment>
<dbReference type="PANTHER" id="PTHR31611">
    <property type="entry name" value="HIGH-AFFINITY NICKEL TRANSPORT PROTEIN NIC1"/>
    <property type="match status" value="1"/>
</dbReference>
<reference evidence="9" key="1">
    <citation type="submission" date="2013-04" db="EMBL/GenBank/DDBJ databases">
        <title>The genome sequencing project of 58 acetic acid bacteria.</title>
        <authorList>
            <person name="Okamoto-Kainuma A."/>
            <person name="Ishikawa M."/>
            <person name="Umino S."/>
            <person name="Koizumi Y."/>
            <person name="Shiwa Y."/>
            <person name="Yoshikawa H."/>
            <person name="Matsutani M."/>
            <person name="Matsushita K."/>
        </authorList>
    </citation>
    <scope>NUCLEOTIDE SEQUENCE</scope>
    <source>
        <strain evidence="9">NRIC 0535</strain>
    </source>
</reference>
<organism evidence="9 10">
    <name type="scientific">Asaia krungthepensis NRIC 0535</name>
    <dbReference type="NCBI Taxonomy" id="1307925"/>
    <lineage>
        <taxon>Bacteria</taxon>
        <taxon>Pseudomonadati</taxon>
        <taxon>Pseudomonadota</taxon>
        <taxon>Alphaproteobacteria</taxon>
        <taxon>Acetobacterales</taxon>
        <taxon>Acetobacteraceae</taxon>
        <taxon>Asaia</taxon>
    </lineage>
</organism>
<keyword evidence="5 8" id="KW-0812">Transmembrane</keyword>
<keyword evidence="3 8" id="KW-0813">Transport</keyword>
<dbReference type="InterPro" id="IPR011541">
    <property type="entry name" value="Ni/Co_transpt_high_affinity"/>
</dbReference>
<evidence type="ECO:0000256" key="3">
    <source>
        <dbReference type="ARBA" id="ARBA00022448"/>
    </source>
</evidence>
<keyword evidence="4" id="KW-0533">Nickel</keyword>